<dbReference type="GO" id="GO:0030488">
    <property type="term" value="P:tRNA methylation"/>
    <property type="evidence" value="ECO:0007669"/>
    <property type="project" value="InterPro"/>
</dbReference>
<organism evidence="15 16">
    <name type="scientific">Clavispora lusitaniae</name>
    <name type="common">Candida lusitaniae</name>
    <dbReference type="NCBI Taxonomy" id="36911"/>
    <lineage>
        <taxon>Eukaryota</taxon>
        <taxon>Fungi</taxon>
        <taxon>Dikarya</taxon>
        <taxon>Ascomycota</taxon>
        <taxon>Saccharomycotina</taxon>
        <taxon>Pichiomycetes</taxon>
        <taxon>Metschnikowiaceae</taxon>
        <taxon>Clavispora</taxon>
    </lineage>
</organism>
<feature type="compositionally biased region" description="Basic and acidic residues" evidence="13">
    <location>
        <begin position="288"/>
        <end position="298"/>
    </location>
</feature>
<evidence type="ECO:0000256" key="12">
    <source>
        <dbReference type="PIRSR" id="PIRSR017269-1"/>
    </source>
</evidence>
<comment type="subcellular location">
    <subcellularLocation>
        <location evidence="1 11">Nucleus</location>
    </subcellularLocation>
</comment>
<dbReference type="Gene3D" id="3.40.50.150">
    <property type="entry name" value="Vaccinia Virus protein VP39"/>
    <property type="match status" value="1"/>
</dbReference>
<evidence type="ECO:0000256" key="10">
    <source>
        <dbReference type="ARBA" id="ARBA00063447"/>
    </source>
</evidence>
<keyword evidence="4 11" id="KW-0489">Methyltransferase</keyword>
<dbReference type="PANTHER" id="PTHR12133">
    <property type="entry name" value="TRNA (ADENINE(58)-N(1))-METHYLTRANSFERASE"/>
    <property type="match status" value="1"/>
</dbReference>
<comment type="caution">
    <text evidence="15">The sequence shown here is derived from an EMBL/GenBank/DDBJ whole genome shotgun (WGS) entry which is preliminary data.</text>
</comment>
<sequence>MSFYTYKDHIEEGDLVLVFMSRGLIKPLTVKRGECLNTRFGNFEHDRMIGMKYGSQMGGAKDRGFVHLLHPTPELWTVSLPHRTQIVYTPDSSYIVQRLGITSGSRVIEAGTGSASFTHSFARTVSDDGRLFTYEFHEPRFLEAQKELESHGLLGRNTMITHRDVCHDGFDIADIPETFQKNGGLFCDAVFLDLPAPWTAIPHLPSVVSSTSRVGICCFSPCIEQVDKTIEALEEHGWTDIEMVEIAGRRWEARKEMVRDLKDVVKRLKDIQGRKTQGIESRRQVKIEPQAGEKRNISEVDTQSPEPSERPQKFNPFGKGTRIKEGDEQFQWKQVTKIEPEIKTHTSYLTFAYLVPTKKD</sequence>
<comment type="catalytic activity">
    <reaction evidence="11">
        <text>adenosine(58) in tRNA + S-adenosyl-L-methionine = N(1)-methyladenosine(58) in tRNA + S-adenosyl-L-homocysteine + H(+)</text>
        <dbReference type="Rhea" id="RHEA:43152"/>
        <dbReference type="Rhea" id="RHEA-COMP:10365"/>
        <dbReference type="Rhea" id="RHEA-COMP:10366"/>
        <dbReference type="ChEBI" id="CHEBI:15378"/>
        <dbReference type="ChEBI" id="CHEBI:57856"/>
        <dbReference type="ChEBI" id="CHEBI:59789"/>
        <dbReference type="ChEBI" id="CHEBI:74411"/>
        <dbReference type="ChEBI" id="CHEBI:74491"/>
        <dbReference type="EC" id="2.1.1.220"/>
    </reaction>
</comment>
<protein>
    <recommendedName>
        <fullName evidence="3 11">tRNA (adenine(58)-N(1))-methyltransferase catalytic subunit TRM61</fullName>
        <ecNumber evidence="2 11">2.1.1.220</ecNumber>
    </recommendedName>
</protein>
<keyword evidence="7 11" id="KW-0819">tRNA processing</keyword>
<evidence type="ECO:0000259" key="14">
    <source>
        <dbReference type="Pfam" id="PF08704"/>
    </source>
</evidence>
<gene>
    <name evidence="15" type="ORF">A9F13_20g00088</name>
</gene>
<feature type="region of interest" description="Disordered" evidence="13">
    <location>
        <begin position="288"/>
        <end position="326"/>
    </location>
</feature>
<dbReference type="EC" id="2.1.1.220" evidence="2 11"/>
<dbReference type="GO" id="GO:0160107">
    <property type="term" value="F:tRNA (adenine(58)-N1)-methyltransferase activity"/>
    <property type="evidence" value="ECO:0007669"/>
    <property type="project" value="UniProtKB-EC"/>
</dbReference>
<evidence type="ECO:0000256" key="11">
    <source>
        <dbReference type="PIRNR" id="PIRNR017269"/>
    </source>
</evidence>
<dbReference type="InterPro" id="IPR049470">
    <property type="entry name" value="TRM61_C"/>
</dbReference>
<dbReference type="EMBL" id="LYUB02000020">
    <property type="protein sequence ID" value="OVF06518.1"/>
    <property type="molecule type" value="Genomic_DNA"/>
</dbReference>
<keyword evidence="8 11" id="KW-0539">Nucleus</keyword>
<evidence type="ECO:0000256" key="3">
    <source>
        <dbReference type="ARBA" id="ARBA00015963"/>
    </source>
</evidence>
<keyword evidence="5 11" id="KW-0808">Transferase</keyword>
<dbReference type="GO" id="GO:0031515">
    <property type="term" value="C:tRNA (m1A) methyltransferase complex"/>
    <property type="evidence" value="ECO:0007669"/>
    <property type="project" value="UniProtKB-UniRule"/>
</dbReference>
<feature type="binding site" evidence="12">
    <location>
        <position position="164"/>
    </location>
    <ligand>
        <name>S-adenosyl-L-methionine</name>
        <dbReference type="ChEBI" id="CHEBI:59789"/>
    </ligand>
</feature>
<dbReference type="SUPFAM" id="SSF53335">
    <property type="entry name" value="S-adenosyl-L-methionine-dependent methyltransferases"/>
    <property type="match status" value="1"/>
</dbReference>
<dbReference type="Pfam" id="PF08704">
    <property type="entry name" value="GCD14"/>
    <property type="match status" value="1"/>
</dbReference>
<evidence type="ECO:0000313" key="16">
    <source>
        <dbReference type="Proteomes" id="UP000195602"/>
    </source>
</evidence>
<comment type="subunit">
    <text evidence="10">Heterotetramer; composed of two copies of TRM6 and two copies of TRM61.</text>
</comment>
<comment type="similarity">
    <text evidence="11">Belongs to the class I-like SAM-binding methyltransferase superfamily. TRM61 family.</text>
</comment>
<dbReference type="Proteomes" id="UP000195602">
    <property type="component" value="Unassembled WGS sequence"/>
</dbReference>
<evidence type="ECO:0000313" key="15">
    <source>
        <dbReference type="EMBL" id="OVF06518.1"/>
    </source>
</evidence>
<dbReference type="AlphaFoldDB" id="A0AA91PVU5"/>
<proteinExistence type="inferred from homology"/>
<evidence type="ECO:0000256" key="6">
    <source>
        <dbReference type="ARBA" id="ARBA00022691"/>
    </source>
</evidence>
<name>A0AA91PVU5_CLALS</name>
<dbReference type="GO" id="GO:0005634">
    <property type="term" value="C:nucleus"/>
    <property type="evidence" value="ECO:0007669"/>
    <property type="project" value="UniProtKB-SubCell"/>
</dbReference>
<dbReference type="Gene3D" id="3.10.330.20">
    <property type="match status" value="1"/>
</dbReference>
<comment type="function">
    <text evidence="9 11">Catalytic subunit of tRNA (adenine-N(1)-)-methyltransferase, which catalyzes the formation of N(1)-methyladenine at position 58 (m1A58) in initiator methionyl-tRNA.</text>
</comment>
<evidence type="ECO:0000256" key="7">
    <source>
        <dbReference type="ARBA" id="ARBA00022694"/>
    </source>
</evidence>
<dbReference type="PROSITE" id="PS51620">
    <property type="entry name" value="SAM_TRM61"/>
    <property type="match status" value="1"/>
</dbReference>
<keyword evidence="6 11" id="KW-0949">S-adenosyl-L-methionine</keyword>
<evidence type="ECO:0000256" key="13">
    <source>
        <dbReference type="SAM" id="MobiDB-lite"/>
    </source>
</evidence>
<dbReference type="FunFam" id="3.10.330.20:FF:000002">
    <property type="entry name" value="tRNA (adenine(58)-N(1))-methyltransferase catalytic subunit TRMT61A"/>
    <property type="match status" value="1"/>
</dbReference>
<dbReference type="InterPro" id="IPR029063">
    <property type="entry name" value="SAM-dependent_MTases_sf"/>
</dbReference>
<feature type="binding site" evidence="12">
    <location>
        <position position="135"/>
    </location>
    <ligand>
        <name>S-adenosyl-L-methionine</name>
        <dbReference type="ChEBI" id="CHEBI:59789"/>
    </ligand>
</feature>
<evidence type="ECO:0000256" key="4">
    <source>
        <dbReference type="ARBA" id="ARBA00022603"/>
    </source>
</evidence>
<dbReference type="KEGG" id="clus:A9F13_20g00088"/>
<evidence type="ECO:0000256" key="8">
    <source>
        <dbReference type="ARBA" id="ARBA00023242"/>
    </source>
</evidence>
<evidence type="ECO:0000256" key="9">
    <source>
        <dbReference type="ARBA" id="ARBA00054081"/>
    </source>
</evidence>
<evidence type="ECO:0000256" key="2">
    <source>
        <dbReference type="ARBA" id="ARBA00012796"/>
    </source>
</evidence>
<evidence type="ECO:0000256" key="5">
    <source>
        <dbReference type="ARBA" id="ARBA00022679"/>
    </source>
</evidence>
<feature type="domain" description="tRNA (adenine(58)-N(1))-methyltransferase catalytic subunit TRM61 C-terminal" evidence="14">
    <location>
        <begin position="64"/>
        <end position="353"/>
    </location>
</feature>
<reference evidence="15 16" key="1">
    <citation type="submission" date="2017-04" db="EMBL/GenBank/DDBJ databases">
        <title>Draft genome of the yeast Clavispora lusitaniae type strain CBS 6936.</title>
        <authorList>
            <person name="Durrens P."/>
            <person name="Klopp C."/>
            <person name="Biteau N."/>
            <person name="Fitton-Ouhabi V."/>
            <person name="Dementhon K."/>
            <person name="Accoceberry I."/>
            <person name="Sherman D.J."/>
            <person name="Noel T."/>
        </authorList>
    </citation>
    <scope>NUCLEOTIDE SEQUENCE [LARGE SCALE GENOMIC DNA]</scope>
    <source>
        <strain evidence="15 16">CBS 6936</strain>
    </source>
</reference>
<dbReference type="InterPro" id="IPR014816">
    <property type="entry name" value="tRNA_MeTrfase_Gcd14"/>
</dbReference>
<accession>A0AA91PVU5</accession>
<evidence type="ECO:0000256" key="1">
    <source>
        <dbReference type="ARBA" id="ARBA00004123"/>
    </source>
</evidence>
<feature type="binding site" evidence="12">
    <location>
        <position position="193"/>
    </location>
    <ligand>
        <name>S-adenosyl-L-methionine</name>
        <dbReference type="ChEBI" id="CHEBI:59789"/>
    </ligand>
</feature>
<dbReference type="PANTHER" id="PTHR12133:SF2">
    <property type="entry name" value="TRNA (ADENINE(58)-N(1))-METHYLTRANSFERASE CATALYTIC SUBUNIT TRMT61A"/>
    <property type="match status" value="1"/>
</dbReference>
<dbReference type="PIRSF" id="PIRSF017269">
    <property type="entry name" value="GCD14"/>
    <property type="match status" value="1"/>
</dbReference>